<comment type="subcellular location">
    <subcellularLocation>
        <location evidence="1">Secreted</location>
    </subcellularLocation>
</comment>
<dbReference type="GO" id="GO:0005576">
    <property type="term" value="C:extracellular region"/>
    <property type="evidence" value="ECO:0007669"/>
    <property type="project" value="UniProtKB-SubCell"/>
</dbReference>
<evidence type="ECO:0000256" key="5">
    <source>
        <dbReference type="SAM" id="SignalP"/>
    </source>
</evidence>
<evidence type="ECO:0000313" key="6">
    <source>
        <dbReference type="EMBL" id="CAD5221121.1"/>
    </source>
</evidence>
<comment type="caution">
    <text evidence="6">The sequence shown here is derived from an EMBL/GenBank/DDBJ whole genome shotgun (WGS) entry which is preliminary data.</text>
</comment>
<dbReference type="AlphaFoldDB" id="A0A811L142"/>
<dbReference type="PANTHER" id="PTHR21700:SF12">
    <property type="entry name" value="TRANSTHYRETIN-LIKE FAMILY PROTEIN"/>
    <property type="match status" value="1"/>
</dbReference>
<dbReference type="EMBL" id="CAJFCW020000004">
    <property type="protein sequence ID" value="CAG9114609.1"/>
    <property type="molecule type" value="Genomic_DNA"/>
</dbReference>
<keyword evidence="3" id="KW-0964">Secreted</keyword>
<evidence type="ECO:0000313" key="7">
    <source>
        <dbReference type="Proteomes" id="UP000614601"/>
    </source>
</evidence>
<dbReference type="PANTHER" id="PTHR21700">
    <property type="entry name" value="TRANSTHYRETIN-LIKE FAMILY PROTEIN-RELATED"/>
    <property type="match status" value="1"/>
</dbReference>
<dbReference type="InterPro" id="IPR001534">
    <property type="entry name" value="Transthyretin-like"/>
</dbReference>
<keyword evidence="7" id="KW-1185">Reference proteome</keyword>
<evidence type="ECO:0000256" key="3">
    <source>
        <dbReference type="ARBA" id="ARBA00022525"/>
    </source>
</evidence>
<dbReference type="InterPro" id="IPR038479">
    <property type="entry name" value="Transthyretin-like_sf"/>
</dbReference>
<evidence type="ECO:0000256" key="1">
    <source>
        <dbReference type="ARBA" id="ARBA00004613"/>
    </source>
</evidence>
<feature type="signal peptide" evidence="5">
    <location>
        <begin position="1"/>
        <end position="21"/>
    </location>
</feature>
<keyword evidence="4 5" id="KW-0732">Signal</keyword>
<proteinExistence type="inferred from homology"/>
<evidence type="ECO:0000256" key="4">
    <source>
        <dbReference type="ARBA" id="ARBA00022729"/>
    </source>
</evidence>
<dbReference type="Proteomes" id="UP000783686">
    <property type="component" value="Unassembled WGS sequence"/>
</dbReference>
<dbReference type="Gene3D" id="2.60.40.3330">
    <property type="match status" value="1"/>
</dbReference>
<comment type="similarity">
    <text evidence="2">Belongs to the nematode transthyretin-like family.</text>
</comment>
<evidence type="ECO:0000256" key="2">
    <source>
        <dbReference type="ARBA" id="ARBA00010112"/>
    </source>
</evidence>
<reference evidence="6" key="1">
    <citation type="submission" date="2020-09" db="EMBL/GenBank/DDBJ databases">
        <authorList>
            <person name="Kikuchi T."/>
        </authorList>
    </citation>
    <scope>NUCLEOTIDE SEQUENCE</scope>
    <source>
        <strain evidence="6">SH1</strain>
    </source>
</reference>
<accession>A0A811L142</accession>
<dbReference type="Pfam" id="PF01060">
    <property type="entry name" value="TTR-52"/>
    <property type="match status" value="1"/>
</dbReference>
<dbReference type="GO" id="GO:0009986">
    <property type="term" value="C:cell surface"/>
    <property type="evidence" value="ECO:0007669"/>
    <property type="project" value="InterPro"/>
</dbReference>
<dbReference type="Proteomes" id="UP000614601">
    <property type="component" value="Unassembled WGS sequence"/>
</dbReference>
<gene>
    <name evidence="6" type="ORF">BOKJ2_LOCUS9286</name>
</gene>
<organism evidence="6 7">
    <name type="scientific">Bursaphelenchus okinawaensis</name>
    <dbReference type="NCBI Taxonomy" id="465554"/>
    <lineage>
        <taxon>Eukaryota</taxon>
        <taxon>Metazoa</taxon>
        <taxon>Ecdysozoa</taxon>
        <taxon>Nematoda</taxon>
        <taxon>Chromadorea</taxon>
        <taxon>Rhabditida</taxon>
        <taxon>Tylenchina</taxon>
        <taxon>Tylenchomorpha</taxon>
        <taxon>Aphelenchoidea</taxon>
        <taxon>Aphelenchoididae</taxon>
        <taxon>Bursaphelenchus</taxon>
    </lineage>
</organism>
<dbReference type="EMBL" id="CAJFDH010000004">
    <property type="protein sequence ID" value="CAD5221121.1"/>
    <property type="molecule type" value="Genomic_DNA"/>
</dbReference>
<sequence length="180" mass="20258">MIPRRSLCLLLFLNLILLSEAAHKCVWVTGVLKCRKNPRNHANVEVRAYDKDGVSILQAIDPDDIMGVTFTDEDGTFKLDGCGDDFDWIPGVPNVPEPYLQIRHFCNSEKGETIRLPEFDVFVPDTYDVGILELDETATSTVNPKFQKSDSPLIKMEIPVELNDDDDTVVTQPDKAIHIE</sequence>
<name>A0A811L142_9BILA</name>
<protein>
    <submittedName>
        <fullName evidence="6">Uncharacterized protein</fullName>
    </submittedName>
</protein>
<feature type="chain" id="PRO_5036221216" evidence="5">
    <location>
        <begin position="22"/>
        <end position="180"/>
    </location>
</feature>
<dbReference type="OrthoDB" id="5781504at2759"/>